<accession>A0A645D409</accession>
<gene>
    <name evidence="2" type="ORF">SDC9_131291</name>
</gene>
<keyword evidence="1" id="KW-0472">Membrane</keyword>
<feature type="transmembrane region" description="Helical" evidence="1">
    <location>
        <begin position="152"/>
        <end position="174"/>
    </location>
</feature>
<sequence>MGGAPAGAATRQLATLLFSDMLITAIDRLLLPLLYLYIALSAAKAAVGNDGLKRVAGTIKSLIVTFLAVMLLTFVGYLTVSGVIAGTTDAVTVKAAKFTISSMIPVVGGILSDAAETVLAGAAILKGAVGVFGMLTVLSICIVPFISLGIQYITYKIAAALSATVGAGPVVGLIDGIGEAFALMLGMTGACALIMLISMVSGISMVTS</sequence>
<evidence type="ECO:0000256" key="1">
    <source>
        <dbReference type="SAM" id="Phobius"/>
    </source>
</evidence>
<dbReference type="Pfam" id="PF09546">
    <property type="entry name" value="Spore_III_AE"/>
    <property type="match status" value="1"/>
</dbReference>
<dbReference type="InterPro" id="IPR014194">
    <property type="entry name" value="Spore_III_AE"/>
</dbReference>
<keyword evidence="1" id="KW-0812">Transmembrane</keyword>
<comment type="caution">
    <text evidence="2">The sequence shown here is derived from an EMBL/GenBank/DDBJ whole genome shotgun (WGS) entry which is preliminary data.</text>
</comment>
<dbReference type="AlphaFoldDB" id="A0A645D409"/>
<dbReference type="EMBL" id="VSSQ01032823">
    <property type="protein sequence ID" value="MPM84220.1"/>
    <property type="molecule type" value="Genomic_DNA"/>
</dbReference>
<evidence type="ECO:0000313" key="2">
    <source>
        <dbReference type="EMBL" id="MPM84220.1"/>
    </source>
</evidence>
<feature type="transmembrane region" description="Helical" evidence="1">
    <location>
        <begin position="29"/>
        <end position="47"/>
    </location>
</feature>
<evidence type="ECO:0008006" key="3">
    <source>
        <dbReference type="Google" id="ProtNLM"/>
    </source>
</evidence>
<name>A0A645D409_9ZZZZ</name>
<organism evidence="2">
    <name type="scientific">bioreactor metagenome</name>
    <dbReference type="NCBI Taxonomy" id="1076179"/>
    <lineage>
        <taxon>unclassified sequences</taxon>
        <taxon>metagenomes</taxon>
        <taxon>ecological metagenomes</taxon>
    </lineage>
</organism>
<protein>
    <recommendedName>
        <fullName evidence="3">Stage III sporulation protein AE</fullName>
    </recommendedName>
</protein>
<feature type="transmembrane region" description="Helical" evidence="1">
    <location>
        <begin position="123"/>
        <end position="146"/>
    </location>
</feature>
<reference evidence="2" key="1">
    <citation type="submission" date="2019-08" db="EMBL/GenBank/DDBJ databases">
        <authorList>
            <person name="Kucharzyk K."/>
            <person name="Murdoch R.W."/>
            <person name="Higgins S."/>
            <person name="Loffler F."/>
        </authorList>
    </citation>
    <scope>NUCLEOTIDE SEQUENCE</scope>
</reference>
<keyword evidence="1" id="KW-1133">Transmembrane helix</keyword>
<feature type="transmembrane region" description="Helical" evidence="1">
    <location>
        <begin position="59"/>
        <end position="85"/>
    </location>
</feature>
<proteinExistence type="predicted"/>
<feature type="transmembrane region" description="Helical" evidence="1">
    <location>
        <begin position="181"/>
        <end position="206"/>
    </location>
</feature>